<dbReference type="InParanoid" id="A7SJA6"/>
<feature type="transmembrane region" description="Helical" evidence="6">
    <location>
        <begin position="152"/>
        <end position="172"/>
    </location>
</feature>
<evidence type="ECO:0000256" key="1">
    <source>
        <dbReference type="ARBA" id="ARBA00004651"/>
    </source>
</evidence>
<dbReference type="Gene3D" id="1.20.1070.10">
    <property type="entry name" value="Rhodopsin 7-helix transmembrane proteins"/>
    <property type="match status" value="1"/>
</dbReference>
<dbReference type="PROSITE" id="PS50262">
    <property type="entry name" value="G_PROTEIN_RECEP_F1_2"/>
    <property type="match status" value="1"/>
</dbReference>
<name>A7SJA6_NEMVE</name>
<feature type="domain" description="G-protein coupled receptors family 1 profile" evidence="7">
    <location>
        <begin position="49"/>
        <end position="296"/>
    </location>
</feature>
<dbReference type="HOGENOM" id="CLU_009579_14_1_1"/>
<feature type="transmembrane region" description="Helical" evidence="6">
    <location>
        <begin position="69"/>
        <end position="90"/>
    </location>
</feature>
<feature type="transmembrane region" description="Helical" evidence="6">
    <location>
        <begin position="178"/>
        <end position="200"/>
    </location>
</feature>
<keyword evidence="5 6" id="KW-0472">Membrane</keyword>
<dbReference type="eggNOG" id="KOG3656">
    <property type="taxonomic scope" value="Eukaryota"/>
</dbReference>
<dbReference type="GO" id="GO:0001609">
    <property type="term" value="F:G protein-coupled adenosine receptor activity"/>
    <property type="evidence" value="ECO:0000318"/>
    <property type="project" value="GO_Central"/>
</dbReference>
<keyword evidence="9" id="KW-1185">Reference proteome</keyword>
<proteinExistence type="predicted"/>
<dbReference type="Proteomes" id="UP000001593">
    <property type="component" value="Unassembled WGS sequence"/>
</dbReference>
<gene>
    <name evidence="8" type="ORF">NEMVEDRAFT_v1g213144</name>
</gene>
<evidence type="ECO:0000256" key="3">
    <source>
        <dbReference type="ARBA" id="ARBA00022692"/>
    </source>
</evidence>
<dbReference type="PRINTS" id="PR00237">
    <property type="entry name" value="GPCRRHODOPSN"/>
</dbReference>
<evidence type="ECO:0000256" key="2">
    <source>
        <dbReference type="ARBA" id="ARBA00022475"/>
    </source>
</evidence>
<keyword evidence="4 6" id="KW-1133">Transmembrane helix</keyword>
<dbReference type="AlphaFoldDB" id="A7SJA6"/>
<feature type="transmembrane region" description="Helical" evidence="6">
    <location>
        <begin position="279"/>
        <end position="298"/>
    </location>
</feature>
<dbReference type="GO" id="GO:0007186">
    <property type="term" value="P:G protein-coupled receptor signaling pathway"/>
    <property type="evidence" value="ECO:0000318"/>
    <property type="project" value="GO_Central"/>
</dbReference>
<evidence type="ECO:0000256" key="5">
    <source>
        <dbReference type="ARBA" id="ARBA00023136"/>
    </source>
</evidence>
<organism evidence="8 9">
    <name type="scientific">Nematostella vectensis</name>
    <name type="common">Starlet sea anemone</name>
    <dbReference type="NCBI Taxonomy" id="45351"/>
    <lineage>
        <taxon>Eukaryota</taxon>
        <taxon>Metazoa</taxon>
        <taxon>Cnidaria</taxon>
        <taxon>Anthozoa</taxon>
        <taxon>Hexacorallia</taxon>
        <taxon>Actiniaria</taxon>
        <taxon>Edwardsiidae</taxon>
        <taxon>Nematostella</taxon>
    </lineage>
</organism>
<evidence type="ECO:0000313" key="9">
    <source>
        <dbReference type="Proteomes" id="UP000001593"/>
    </source>
</evidence>
<evidence type="ECO:0000256" key="4">
    <source>
        <dbReference type="ARBA" id="ARBA00022989"/>
    </source>
</evidence>
<dbReference type="PANTHER" id="PTHR22750">
    <property type="entry name" value="G-PROTEIN COUPLED RECEPTOR"/>
    <property type="match status" value="1"/>
</dbReference>
<dbReference type="STRING" id="45351.A7SJA6"/>
<dbReference type="Pfam" id="PF00001">
    <property type="entry name" value="7tm_1"/>
    <property type="match status" value="1"/>
</dbReference>
<feature type="transmembrane region" description="Helical" evidence="6">
    <location>
        <begin position="245"/>
        <end position="267"/>
    </location>
</feature>
<dbReference type="OMA" id="CFKIYQV"/>
<dbReference type="InterPro" id="IPR017452">
    <property type="entry name" value="GPCR_Rhodpsn_7TM"/>
</dbReference>
<keyword evidence="2" id="KW-1003">Cell membrane</keyword>
<comment type="subcellular location">
    <subcellularLocation>
        <location evidence="1">Cell membrane</location>
        <topology evidence="1">Multi-pass membrane protein</topology>
    </subcellularLocation>
</comment>
<reference evidence="8 9" key="1">
    <citation type="journal article" date="2007" name="Science">
        <title>Sea anemone genome reveals ancestral eumetazoan gene repertoire and genomic organization.</title>
        <authorList>
            <person name="Putnam N.H."/>
            <person name="Srivastava M."/>
            <person name="Hellsten U."/>
            <person name="Dirks B."/>
            <person name="Chapman J."/>
            <person name="Salamov A."/>
            <person name="Terry A."/>
            <person name="Shapiro H."/>
            <person name="Lindquist E."/>
            <person name="Kapitonov V.V."/>
            <person name="Jurka J."/>
            <person name="Genikhovich G."/>
            <person name="Grigoriev I.V."/>
            <person name="Lucas S.M."/>
            <person name="Steele R.E."/>
            <person name="Finnerty J.R."/>
            <person name="Technau U."/>
            <person name="Martindale M.Q."/>
            <person name="Rokhsar D.S."/>
        </authorList>
    </citation>
    <scope>NUCLEOTIDE SEQUENCE [LARGE SCALE GENOMIC DNA]</scope>
    <source>
        <strain evidence="9">CH2 X CH6</strain>
    </source>
</reference>
<dbReference type="SUPFAM" id="SSF81321">
    <property type="entry name" value="Family A G protein-coupled receptor-like"/>
    <property type="match status" value="1"/>
</dbReference>
<dbReference type="CDD" id="cd00637">
    <property type="entry name" value="7tm_classA_rhodopsin-like"/>
    <property type="match status" value="1"/>
</dbReference>
<keyword evidence="3 6" id="KW-0812">Transmembrane</keyword>
<dbReference type="SMART" id="SM01381">
    <property type="entry name" value="7TM_GPCR_Srsx"/>
    <property type="match status" value="1"/>
</dbReference>
<evidence type="ECO:0000259" key="7">
    <source>
        <dbReference type="PROSITE" id="PS50262"/>
    </source>
</evidence>
<dbReference type="EMBL" id="DS469676">
    <property type="protein sequence ID" value="EDO36184.1"/>
    <property type="molecule type" value="Genomic_DNA"/>
</dbReference>
<evidence type="ECO:0000256" key="6">
    <source>
        <dbReference type="SAM" id="Phobius"/>
    </source>
</evidence>
<protein>
    <recommendedName>
        <fullName evidence="7">G-protein coupled receptors family 1 profile domain-containing protein</fullName>
    </recommendedName>
</protein>
<dbReference type="GO" id="GO:0005886">
    <property type="term" value="C:plasma membrane"/>
    <property type="evidence" value="ECO:0000318"/>
    <property type="project" value="GO_Central"/>
</dbReference>
<evidence type="ECO:0000313" key="8">
    <source>
        <dbReference type="EMBL" id="EDO36184.1"/>
    </source>
</evidence>
<dbReference type="PhylomeDB" id="A7SJA6"/>
<accession>A7SJA6</accession>
<sequence length="318" mass="35755">MVRNSSNYNTSERICYPFTQVWPNRGELGPAYTTATIIEALLVIPTSVENFLVVAGIWKTRSLHSPANFLICVLAISDMGVGIAVLPFHIAANMYALYTDFSPWCDATRIAYGIGVFFACVSLVTITAISIERVAALYWALTYESFASNNKVALFVIITWPGSALLSLLQYFDISTYKILAAAISFLCFVASTIGCFKIYQVVHHHRTQIRHQESVTKTSCNRVAEATRDRAAIAKRRKSSLAMLLLYGLFVLCYTPYVCVQLVMLFGLDNGFIQAWEITTVSIVFVNSVLNPLLYCWRMRDIRRAMMSLMEFFILSD</sequence>
<feature type="transmembrane region" description="Helical" evidence="6">
    <location>
        <begin position="110"/>
        <end position="131"/>
    </location>
</feature>
<dbReference type="InterPro" id="IPR000276">
    <property type="entry name" value="GPCR_Rhodpsn"/>
</dbReference>